<keyword evidence="1" id="KW-0732">Signal</keyword>
<dbReference type="InterPro" id="IPR037053">
    <property type="entry name" value="Phage_tail_collar_dom_sf"/>
</dbReference>
<sequence length="200" mass="21327">MKKRFLRTSAYLLASLAIIFAVSFANAGDSTSFNPTAVTVQVDSIGGVPIGSIIPWPSSTPPKDYLECNGQSFSAATYPKLKVALNGATTVPDYQDEFLRGASASRAVGSKQVDAIRNITGSFYAGEFNSLDGDPNAFTVMKGKGAFSSGGVTSIHGWGSQSGFHSDHTYRIDFKASDQVPTANENRPRNVAVMYIIRAK</sequence>
<dbReference type="PANTHER" id="PTHR35191">
    <property type="entry name" value="PROPHAGE SIDE TAIL FIBER PROTEIN HOMOLOG STFQ-RELATED"/>
    <property type="match status" value="1"/>
</dbReference>
<dbReference type="PANTHER" id="PTHR35191:SF1">
    <property type="entry name" value="PROPHAGE SIDE TAIL FIBER PROTEIN HOMOLOG STFQ-RELATED"/>
    <property type="match status" value="1"/>
</dbReference>
<dbReference type="Pfam" id="PF07484">
    <property type="entry name" value="Collar"/>
    <property type="match status" value="1"/>
</dbReference>
<evidence type="ECO:0000256" key="1">
    <source>
        <dbReference type="SAM" id="SignalP"/>
    </source>
</evidence>
<feature type="chain" id="PRO_5013314763" evidence="1">
    <location>
        <begin position="28"/>
        <end position="200"/>
    </location>
</feature>
<dbReference type="InterPro" id="IPR051934">
    <property type="entry name" value="Phage_Tail_Fiber_Structural"/>
</dbReference>
<accession>A0A1N6FE50</accession>
<dbReference type="AlphaFoldDB" id="A0A1N6FE50"/>
<reference evidence="4" key="1">
    <citation type="submission" date="2016-11" db="EMBL/GenBank/DDBJ databases">
        <authorList>
            <person name="Varghese N."/>
            <person name="Submissions S."/>
        </authorList>
    </citation>
    <scope>NUCLEOTIDE SEQUENCE [LARGE SCALE GENOMIC DNA]</scope>
    <source>
        <strain evidence="4">DSM 17456</strain>
    </source>
</reference>
<feature type="domain" description="Phage tail collar" evidence="2">
    <location>
        <begin position="51"/>
        <end position="98"/>
    </location>
</feature>
<dbReference type="Proteomes" id="UP000184694">
    <property type="component" value="Unassembled WGS sequence"/>
</dbReference>
<evidence type="ECO:0000313" key="4">
    <source>
        <dbReference type="Proteomes" id="UP000184694"/>
    </source>
</evidence>
<organism evidence="3 4">
    <name type="scientific">Halodesulfovibrio marinisediminis DSM 17456</name>
    <dbReference type="NCBI Taxonomy" id="1121457"/>
    <lineage>
        <taxon>Bacteria</taxon>
        <taxon>Pseudomonadati</taxon>
        <taxon>Thermodesulfobacteriota</taxon>
        <taxon>Desulfovibrionia</taxon>
        <taxon>Desulfovibrionales</taxon>
        <taxon>Desulfovibrionaceae</taxon>
        <taxon>Halodesulfovibrio</taxon>
    </lineage>
</organism>
<evidence type="ECO:0000313" key="3">
    <source>
        <dbReference type="EMBL" id="SIN93529.1"/>
    </source>
</evidence>
<dbReference type="RefSeq" id="WP_084539355.1">
    <property type="nucleotide sequence ID" value="NZ_FSRG01000004.1"/>
</dbReference>
<keyword evidence="4" id="KW-1185">Reference proteome</keyword>
<feature type="signal peptide" evidence="1">
    <location>
        <begin position="1"/>
        <end position="27"/>
    </location>
</feature>
<name>A0A1N6FE50_9BACT</name>
<dbReference type="STRING" id="1121457.SAMN02745161_1266"/>
<gene>
    <name evidence="3" type="ORF">SAMN02745161_1266</name>
</gene>
<protein>
    <submittedName>
        <fullName evidence="3">Phage Tail Collar Domain</fullName>
    </submittedName>
</protein>
<dbReference type="Gene3D" id="3.90.1340.10">
    <property type="entry name" value="Phage tail collar domain"/>
    <property type="match status" value="1"/>
</dbReference>
<proteinExistence type="predicted"/>
<dbReference type="OrthoDB" id="5455928at2"/>
<dbReference type="SUPFAM" id="SSF88874">
    <property type="entry name" value="Receptor-binding domain of short tail fibre protein gp12"/>
    <property type="match status" value="1"/>
</dbReference>
<evidence type="ECO:0000259" key="2">
    <source>
        <dbReference type="Pfam" id="PF07484"/>
    </source>
</evidence>
<dbReference type="EMBL" id="FSRG01000004">
    <property type="protein sequence ID" value="SIN93529.1"/>
    <property type="molecule type" value="Genomic_DNA"/>
</dbReference>
<dbReference type="InterPro" id="IPR011083">
    <property type="entry name" value="Phage_tail_collar_dom"/>
</dbReference>